<dbReference type="Pfam" id="PF11066">
    <property type="entry name" value="DUF2867"/>
    <property type="match status" value="1"/>
</dbReference>
<proteinExistence type="predicted"/>
<dbReference type="InterPro" id="IPR036291">
    <property type="entry name" value="NAD(P)-bd_dom_sf"/>
</dbReference>
<gene>
    <name evidence="2" type="ORF">GCM10007414_12810</name>
</gene>
<keyword evidence="3" id="KW-1185">Reference proteome</keyword>
<organism evidence="2 3">
    <name type="scientific">Agarivorans gilvus</name>
    <dbReference type="NCBI Taxonomy" id="680279"/>
    <lineage>
        <taxon>Bacteria</taxon>
        <taxon>Pseudomonadati</taxon>
        <taxon>Pseudomonadota</taxon>
        <taxon>Gammaproteobacteria</taxon>
        <taxon>Alteromonadales</taxon>
        <taxon>Alteromonadaceae</taxon>
        <taxon>Agarivorans</taxon>
    </lineage>
</organism>
<feature type="domain" description="NAD-dependent epimerase/dehydratase" evidence="1">
    <location>
        <begin position="3"/>
        <end position="109"/>
    </location>
</feature>
<evidence type="ECO:0000313" key="2">
    <source>
        <dbReference type="EMBL" id="GGB01079.1"/>
    </source>
</evidence>
<dbReference type="SUPFAM" id="SSF51735">
    <property type="entry name" value="NAD(P)-binding Rossmann-fold domains"/>
    <property type="match status" value="1"/>
</dbReference>
<dbReference type="PANTHER" id="PTHR12126:SF11">
    <property type="entry name" value="NADH DEHYDROGENASE [UBIQUINONE] 1 ALPHA SUBCOMPLEX SUBUNIT 9, MITOCHONDRIAL"/>
    <property type="match status" value="1"/>
</dbReference>
<dbReference type="InterPro" id="IPR001509">
    <property type="entry name" value="Epimerase_deHydtase"/>
</dbReference>
<dbReference type="Gene3D" id="3.40.50.720">
    <property type="entry name" value="NAD(P)-binding Rossmann-like Domain"/>
    <property type="match status" value="1"/>
</dbReference>
<dbReference type="EMBL" id="BMDY01000006">
    <property type="protein sequence ID" value="GGB01079.1"/>
    <property type="molecule type" value="Genomic_DNA"/>
</dbReference>
<accession>A0ABQ1I1J2</accession>
<protein>
    <recommendedName>
        <fullName evidence="1">NAD-dependent epimerase/dehydratase domain-containing protein</fullName>
    </recommendedName>
</protein>
<evidence type="ECO:0000313" key="3">
    <source>
        <dbReference type="Proteomes" id="UP000651977"/>
    </source>
</evidence>
<reference evidence="3" key="1">
    <citation type="journal article" date="2019" name="Int. J. Syst. Evol. Microbiol.">
        <title>The Global Catalogue of Microorganisms (GCM) 10K type strain sequencing project: providing services to taxonomists for standard genome sequencing and annotation.</title>
        <authorList>
            <consortium name="The Broad Institute Genomics Platform"/>
            <consortium name="The Broad Institute Genome Sequencing Center for Infectious Disease"/>
            <person name="Wu L."/>
            <person name="Ma J."/>
        </authorList>
    </citation>
    <scope>NUCLEOTIDE SEQUENCE [LARGE SCALE GENOMIC DNA]</scope>
    <source>
        <strain evidence="3">CGMCC 1.10131</strain>
    </source>
</reference>
<dbReference type="PANTHER" id="PTHR12126">
    <property type="entry name" value="NADH-UBIQUINONE OXIDOREDUCTASE 39 KDA SUBUNIT-RELATED"/>
    <property type="match status" value="1"/>
</dbReference>
<dbReference type="InterPro" id="IPR051207">
    <property type="entry name" value="ComplexI_NDUFA9_subunit"/>
</dbReference>
<evidence type="ECO:0000259" key="1">
    <source>
        <dbReference type="Pfam" id="PF01370"/>
    </source>
</evidence>
<dbReference type="Pfam" id="PF01370">
    <property type="entry name" value="Epimerase"/>
    <property type="match status" value="1"/>
</dbReference>
<dbReference type="RefSeq" id="WP_055734839.1">
    <property type="nucleotide sequence ID" value="NZ_BMDY01000006.1"/>
</dbReference>
<dbReference type="InterPro" id="IPR021295">
    <property type="entry name" value="DUF2867"/>
</dbReference>
<name>A0ABQ1I1J2_9ALTE</name>
<dbReference type="SUPFAM" id="SSF55961">
    <property type="entry name" value="Bet v1-like"/>
    <property type="match status" value="1"/>
</dbReference>
<comment type="caution">
    <text evidence="2">The sequence shown here is derived from an EMBL/GenBank/DDBJ whole genome shotgun (WGS) entry which is preliminary data.</text>
</comment>
<dbReference type="Proteomes" id="UP000651977">
    <property type="component" value="Unassembled WGS sequence"/>
</dbReference>
<sequence>MRILVIGALGTIGSKLVPALLQEGHDVSISSRDPKKPCPWPEQSCQRYTLDLLVPDTLPAALQEIELVYYLMHGMSDGQSHTEAEITVATNLAHAAEQAGVKRIIYMGSLVSPKPKSAHMLARIATGEALARGAVPVTELRAGIIIAPGSAAFEVMRDLVGHMPLALVPRAIDTKAPPIALDNIIYYLVKLAEMPHTAGQIFEAAGPEWLSYRQLMLCIAKQLKRSINIIVLPGLPVRLACSVLGVITSVPQALAKALIDGLAEPLQAQPDKLRQLLPQPLLSVEQAIAEVLKQEQVETYPKRWRDGVPRFRNFSSLHGFYAKCAKKSLRVNASAEAIWQVVNMLGGRRRYFYFDSLWALREWMDFLLGGPGREHGRSDFRQLKVGDRVDSWEILSVEEAALLVMRFGMKAPGGGGMQISIDPDGQQQRLEVALYWHPAGFWGLVYWYFFAPWHRWLLWGMTKNMAKLAEQKQQALQAKSPS</sequence>